<feature type="chain" id="PRO_5025541332" evidence="2">
    <location>
        <begin position="17"/>
        <end position="174"/>
    </location>
</feature>
<feature type="signal peptide" evidence="2">
    <location>
        <begin position="1"/>
        <end position="16"/>
    </location>
</feature>
<feature type="region of interest" description="Disordered" evidence="1">
    <location>
        <begin position="108"/>
        <end position="152"/>
    </location>
</feature>
<dbReference type="AlphaFoldDB" id="A0A6A6WI00"/>
<keyword evidence="4" id="KW-1185">Reference proteome</keyword>
<keyword evidence="2" id="KW-0732">Signal</keyword>
<protein>
    <submittedName>
        <fullName evidence="3">Uncharacterized protein</fullName>
    </submittedName>
</protein>
<accession>A0A6A6WI00</accession>
<evidence type="ECO:0000313" key="4">
    <source>
        <dbReference type="Proteomes" id="UP000799437"/>
    </source>
</evidence>
<proteinExistence type="predicted"/>
<feature type="compositionally biased region" description="Low complexity" evidence="1">
    <location>
        <begin position="108"/>
        <end position="127"/>
    </location>
</feature>
<name>A0A6A6WI00_9PEZI</name>
<dbReference type="OrthoDB" id="5419608at2759"/>
<organism evidence="3 4">
    <name type="scientific">Pseudovirgaria hyperparasitica</name>
    <dbReference type="NCBI Taxonomy" id="470096"/>
    <lineage>
        <taxon>Eukaryota</taxon>
        <taxon>Fungi</taxon>
        <taxon>Dikarya</taxon>
        <taxon>Ascomycota</taxon>
        <taxon>Pezizomycotina</taxon>
        <taxon>Dothideomycetes</taxon>
        <taxon>Dothideomycetes incertae sedis</taxon>
        <taxon>Acrospermales</taxon>
        <taxon>Acrospermaceae</taxon>
        <taxon>Pseudovirgaria</taxon>
    </lineage>
</organism>
<evidence type="ECO:0000256" key="2">
    <source>
        <dbReference type="SAM" id="SignalP"/>
    </source>
</evidence>
<evidence type="ECO:0000313" key="3">
    <source>
        <dbReference type="EMBL" id="KAF2761670.1"/>
    </source>
</evidence>
<sequence length="174" mass="17340">MQFKLAFVAFAACVAAVNVQRAIDPYASALSLPNQFDSHTDSVHRAVLNELSHAIPKQLLERAVSDPSALEAEFANGNLPRWYQELPADAKRSLKDLGAKIVVRHDAASSASGSPSGSGSSVIPSGTPTGGSPTGGAPTTTGGSGAPTSTGGASSNMVGAGVAGLAALVGMVAL</sequence>
<reference evidence="3" key="1">
    <citation type="journal article" date="2020" name="Stud. Mycol.">
        <title>101 Dothideomycetes genomes: a test case for predicting lifestyles and emergence of pathogens.</title>
        <authorList>
            <person name="Haridas S."/>
            <person name="Albert R."/>
            <person name="Binder M."/>
            <person name="Bloem J."/>
            <person name="Labutti K."/>
            <person name="Salamov A."/>
            <person name="Andreopoulos B."/>
            <person name="Baker S."/>
            <person name="Barry K."/>
            <person name="Bills G."/>
            <person name="Bluhm B."/>
            <person name="Cannon C."/>
            <person name="Castanera R."/>
            <person name="Culley D."/>
            <person name="Daum C."/>
            <person name="Ezra D."/>
            <person name="Gonzalez J."/>
            <person name="Henrissat B."/>
            <person name="Kuo A."/>
            <person name="Liang C."/>
            <person name="Lipzen A."/>
            <person name="Lutzoni F."/>
            <person name="Magnuson J."/>
            <person name="Mondo S."/>
            <person name="Nolan M."/>
            <person name="Ohm R."/>
            <person name="Pangilinan J."/>
            <person name="Park H.-J."/>
            <person name="Ramirez L."/>
            <person name="Alfaro M."/>
            <person name="Sun H."/>
            <person name="Tritt A."/>
            <person name="Yoshinaga Y."/>
            <person name="Zwiers L.-H."/>
            <person name="Turgeon B."/>
            <person name="Goodwin S."/>
            <person name="Spatafora J."/>
            <person name="Crous P."/>
            <person name="Grigoriev I."/>
        </authorList>
    </citation>
    <scope>NUCLEOTIDE SEQUENCE</scope>
    <source>
        <strain evidence="3">CBS 121739</strain>
    </source>
</reference>
<feature type="compositionally biased region" description="Low complexity" evidence="1">
    <location>
        <begin position="135"/>
        <end position="152"/>
    </location>
</feature>
<gene>
    <name evidence="3" type="ORF">EJ05DRAFT_179905</name>
</gene>
<dbReference type="RefSeq" id="XP_033604121.1">
    <property type="nucleotide sequence ID" value="XM_033739584.1"/>
</dbReference>
<dbReference type="GeneID" id="54480638"/>
<dbReference type="Proteomes" id="UP000799437">
    <property type="component" value="Unassembled WGS sequence"/>
</dbReference>
<evidence type="ECO:0000256" key="1">
    <source>
        <dbReference type="SAM" id="MobiDB-lite"/>
    </source>
</evidence>
<dbReference type="EMBL" id="ML996566">
    <property type="protein sequence ID" value="KAF2761670.1"/>
    <property type="molecule type" value="Genomic_DNA"/>
</dbReference>